<dbReference type="InterPro" id="IPR050560">
    <property type="entry name" value="MYB_TF"/>
</dbReference>
<comment type="caution">
    <text evidence="8">The sequence shown here is derived from an EMBL/GenBank/DDBJ whole genome shotgun (WGS) entry which is preliminary data.</text>
</comment>
<dbReference type="Gene3D" id="1.10.10.60">
    <property type="entry name" value="Homeodomain-like"/>
    <property type="match status" value="1"/>
</dbReference>
<keyword evidence="4" id="KW-0804">Transcription</keyword>
<dbReference type="GO" id="GO:0000978">
    <property type="term" value="F:RNA polymerase II cis-regulatory region sequence-specific DNA binding"/>
    <property type="evidence" value="ECO:0007669"/>
    <property type="project" value="TreeGrafter"/>
</dbReference>
<dbReference type="PANTHER" id="PTHR45614:SF273">
    <property type="entry name" value="MYB DOMAIN PROTEIN 100-RELATED"/>
    <property type="match status" value="1"/>
</dbReference>
<evidence type="ECO:0000313" key="9">
    <source>
        <dbReference type="Proteomes" id="UP000489600"/>
    </source>
</evidence>
<evidence type="ECO:0000256" key="1">
    <source>
        <dbReference type="ARBA" id="ARBA00004123"/>
    </source>
</evidence>
<keyword evidence="5" id="KW-0539">Nucleus</keyword>
<keyword evidence="3" id="KW-0238">DNA-binding</keyword>
<keyword evidence="2" id="KW-0805">Transcription regulation</keyword>
<organism evidence="8 9">
    <name type="scientific">Arabis nemorensis</name>
    <dbReference type="NCBI Taxonomy" id="586526"/>
    <lineage>
        <taxon>Eukaryota</taxon>
        <taxon>Viridiplantae</taxon>
        <taxon>Streptophyta</taxon>
        <taxon>Embryophyta</taxon>
        <taxon>Tracheophyta</taxon>
        <taxon>Spermatophyta</taxon>
        <taxon>Magnoliopsida</taxon>
        <taxon>eudicotyledons</taxon>
        <taxon>Gunneridae</taxon>
        <taxon>Pentapetalae</taxon>
        <taxon>rosids</taxon>
        <taxon>malvids</taxon>
        <taxon>Brassicales</taxon>
        <taxon>Brassicaceae</taxon>
        <taxon>Arabideae</taxon>
        <taxon>Arabis</taxon>
    </lineage>
</organism>
<dbReference type="AlphaFoldDB" id="A0A565C6U5"/>
<sequence>MLIEAHKIVGNKWTEIAERLPGRSENTIKNHWNATKRRVESMKTKQSDENGHLLHNNTLENYIRVKTDAPLDDESTTSVYVPVPASTTCEDDFEELLDQLMTNL</sequence>
<proteinExistence type="predicted"/>
<dbReference type="InterPro" id="IPR009057">
    <property type="entry name" value="Homeodomain-like_sf"/>
</dbReference>
<dbReference type="GO" id="GO:0005634">
    <property type="term" value="C:nucleus"/>
    <property type="evidence" value="ECO:0007669"/>
    <property type="project" value="UniProtKB-SubCell"/>
</dbReference>
<dbReference type="EMBL" id="CABITT030000006">
    <property type="protein sequence ID" value="VVB09374.1"/>
    <property type="molecule type" value="Genomic_DNA"/>
</dbReference>
<dbReference type="CDD" id="cd00167">
    <property type="entry name" value="SANT"/>
    <property type="match status" value="1"/>
</dbReference>
<dbReference type="PANTHER" id="PTHR45614">
    <property type="entry name" value="MYB PROTEIN-RELATED"/>
    <property type="match status" value="1"/>
</dbReference>
<dbReference type="GO" id="GO:0000981">
    <property type="term" value="F:DNA-binding transcription factor activity, RNA polymerase II-specific"/>
    <property type="evidence" value="ECO:0007669"/>
    <property type="project" value="TreeGrafter"/>
</dbReference>
<dbReference type="PROSITE" id="PS50090">
    <property type="entry name" value="MYB_LIKE"/>
    <property type="match status" value="1"/>
</dbReference>
<name>A0A565C6U5_9BRAS</name>
<evidence type="ECO:0000259" key="7">
    <source>
        <dbReference type="PROSITE" id="PS51294"/>
    </source>
</evidence>
<evidence type="ECO:0000256" key="3">
    <source>
        <dbReference type="ARBA" id="ARBA00023125"/>
    </source>
</evidence>
<dbReference type="Pfam" id="PF00249">
    <property type="entry name" value="Myb_DNA-binding"/>
    <property type="match status" value="1"/>
</dbReference>
<evidence type="ECO:0000256" key="2">
    <source>
        <dbReference type="ARBA" id="ARBA00023015"/>
    </source>
</evidence>
<dbReference type="OrthoDB" id="1087319at2759"/>
<dbReference type="SMART" id="SM00717">
    <property type="entry name" value="SANT"/>
    <property type="match status" value="1"/>
</dbReference>
<feature type="domain" description="HTH myb-type" evidence="7">
    <location>
        <begin position="1"/>
        <end position="40"/>
    </location>
</feature>
<reference evidence="8" key="1">
    <citation type="submission" date="2019-07" db="EMBL/GenBank/DDBJ databases">
        <authorList>
            <person name="Dittberner H."/>
        </authorList>
    </citation>
    <scope>NUCLEOTIDE SEQUENCE [LARGE SCALE GENOMIC DNA]</scope>
</reference>
<evidence type="ECO:0000256" key="4">
    <source>
        <dbReference type="ARBA" id="ARBA00023163"/>
    </source>
</evidence>
<dbReference type="Proteomes" id="UP000489600">
    <property type="component" value="Unassembled WGS sequence"/>
</dbReference>
<evidence type="ECO:0000256" key="5">
    <source>
        <dbReference type="ARBA" id="ARBA00023242"/>
    </source>
</evidence>
<evidence type="ECO:0000313" key="8">
    <source>
        <dbReference type="EMBL" id="VVB09374.1"/>
    </source>
</evidence>
<comment type="subcellular location">
    <subcellularLocation>
        <location evidence="1">Nucleus</location>
    </subcellularLocation>
</comment>
<protein>
    <submittedName>
        <fullName evidence="8">Uncharacterized protein</fullName>
    </submittedName>
</protein>
<keyword evidence="9" id="KW-1185">Reference proteome</keyword>
<dbReference type="SUPFAM" id="SSF46689">
    <property type="entry name" value="Homeodomain-like"/>
    <property type="match status" value="1"/>
</dbReference>
<evidence type="ECO:0000259" key="6">
    <source>
        <dbReference type="PROSITE" id="PS50090"/>
    </source>
</evidence>
<gene>
    <name evidence="8" type="ORF">ANE_LOCUS19818</name>
</gene>
<dbReference type="PROSITE" id="PS51294">
    <property type="entry name" value="HTH_MYB"/>
    <property type="match status" value="1"/>
</dbReference>
<accession>A0A565C6U5</accession>
<dbReference type="InterPro" id="IPR001005">
    <property type="entry name" value="SANT/Myb"/>
</dbReference>
<feature type="domain" description="Myb-like" evidence="6">
    <location>
        <begin position="1"/>
        <end position="36"/>
    </location>
</feature>
<dbReference type="InterPro" id="IPR017930">
    <property type="entry name" value="Myb_dom"/>
</dbReference>